<accession>A0A7J6KNI1</accession>
<feature type="compositionally biased region" description="Polar residues" evidence="1">
    <location>
        <begin position="76"/>
        <end position="93"/>
    </location>
</feature>
<reference evidence="2 3" key="1">
    <citation type="submission" date="2020-04" db="EMBL/GenBank/DDBJ databases">
        <title>Perkinsus olseni comparative genomics.</title>
        <authorList>
            <person name="Bogema D.R."/>
        </authorList>
    </citation>
    <scope>NUCLEOTIDE SEQUENCE [LARGE SCALE GENOMIC DNA]</scope>
    <source>
        <strain evidence="2">ATCC PRA-31</strain>
    </source>
</reference>
<dbReference type="AlphaFoldDB" id="A0A7J6KNI1"/>
<comment type="caution">
    <text evidence="2">The sequence shown here is derived from an EMBL/GenBank/DDBJ whole genome shotgun (WGS) entry which is preliminary data.</text>
</comment>
<sequence>EYARALMHLGITVPSSYERLVSLTQRLQPNMKALLGKHMRSKDLSLYAVDYDYLCRVLIGLEKSYYAVYEFESHGGKSNSKSNDWVPVQQSTRRPPGPPGEGPYKGKPKHDCPHCGKKGVRHPPEVCYSNPARINDSTNGDKKTEGKSTGASLSSSALAGTTTNQDETAVPQFMVMPSETNRVESRLHVPCAEVSLRQLDHCHLVMGIDSFSEVSIVDRQVVSKLQDKGISLDTRTVGKRTCRAACGSLFSISLEVNLPVIFNTDCGPRLAMIWCYAVTNFKYPHILLGASTLSRMRASIDLDEYIMRIKSMDGVMVQLLASPPTVPPVASAPSSDLEDYLVQLSDEELYQWHVKRCEDLPTPKLSFKLKDMVPSVTRKYPIPARLRESVELELQKLARQGVIQVIREDDIGPNAIISPGFAKDKGRPGPNGCPAVRLLCDFSALNAVISSDLSAHWTRSTDDLQDNIHTIPSGSQ</sequence>
<evidence type="ECO:0000256" key="1">
    <source>
        <dbReference type="SAM" id="MobiDB-lite"/>
    </source>
</evidence>
<dbReference type="EMBL" id="JABANN010001889">
    <property type="protein sequence ID" value="KAF4648610.1"/>
    <property type="molecule type" value="Genomic_DNA"/>
</dbReference>
<evidence type="ECO:0000313" key="2">
    <source>
        <dbReference type="EMBL" id="KAF4648610.1"/>
    </source>
</evidence>
<organism evidence="2 3">
    <name type="scientific">Perkinsus olseni</name>
    <name type="common">Perkinsus atlanticus</name>
    <dbReference type="NCBI Taxonomy" id="32597"/>
    <lineage>
        <taxon>Eukaryota</taxon>
        <taxon>Sar</taxon>
        <taxon>Alveolata</taxon>
        <taxon>Perkinsozoa</taxon>
        <taxon>Perkinsea</taxon>
        <taxon>Perkinsida</taxon>
        <taxon>Perkinsidae</taxon>
        <taxon>Perkinsus</taxon>
    </lineage>
</organism>
<feature type="non-terminal residue" evidence="2">
    <location>
        <position position="1"/>
    </location>
</feature>
<name>A0A7J6KNI1_PEROL</name>
<feature type="compositionally biased region" description="Low complexity" evidence="1">
    <location>
        <begin position="148"/>
        <end position="163"/>
    </location>
</feature>
<protein>
    <submittedName>
        <fullName evidence="2">Uncharacterized protein</fullName>
    </submittedName>
</protein>
<evidence type="ECO:0000313" key="3">
    <source>
        <dbReference type="Proteomes" id="UP000572268"/>
    </source>
</evidence>
<dbReference type="Proteomes" id="UP000572268">
    <property type="component" value="Unassembled WGS sequence"/>
</dbReference>
<gene>
    <name evidence="2" type="ORF">FOL46_002690</name>
</gene>
<proteinExistence type="predicted"/>
<feature type="non-terminal residue" evidence="2">
    <location>
        <position position="476"/>
    </location>
</feature>
<feature type="region of interest" description="Disordered" evidence="1">
    <location>
        <begin position="74"/>
        <end position="165"/>
    </location>
</feature>